<dbReference type="KEGG" id="ard:AXF14_01435"/>
<organism evidence="4 5">
    <name type="scientific">Actinomyces radicidentis</name>
    <dbReference type="NCBI Taxonomy" id="111015"/>
    <lineage>
        <taxon>Bacteria</taxon>
        <taxon>Bacillati</taxon>
        <taxon>Actinomycetota</taxon>
        <taxon>Actinomycetes</taxon>
        <taxon>Actinomycetales</taxon>
        <taxon>Actinomycetaceae</taxon>
        <taxon>Actinomyces</taxon>
    </lineage>
</organism>
<accession>A0A0X8JDC4</accession>
<evidence type="ECO:0000313" key="4">
    <source>
        <dbReference type="EMBL" id="AMD86504.1"/>
    </source>
</evidence>
<dbReference type="STRING" id="111015.AXF14_01435"/>
<dbReference type="InterPro" id="IPR000836">
    <property type="entry name" value="PRTase_dom"/>
</dbReference>
<feature type="region of interest" description="Disordered" evidence="2">
    <location>
        <begin position="277"/>
        <end position="311"/>
    </location>
</feature>
<dbReference type="CDD" id="cd06223">
    <property type="entry name" value="PRTases_typeI"/>
    <property type="match status" value="1"/>
</dbReference>
<dbReference type="PANTHER" id="PTHR47505:SF1">
    <property type="entry name" value="DNA UTILIZATION PROTEIN YHGH"/>
    <property type="match status" value="1"/>
</dbReference>
<dbReference type="PANTHER" id="PTHR47505">
    <property type="entry name" value="DNA UTILIZATION PROTEIN YHGH"/>
    <property type="match status" value="1"/>
</dbReference>
<dbReference type="RefSeq" id="WP_067939483.1">
    <property type="nucleotide sequence ID" value="NZ_CAUHMM010000106.1"/>
</dbReference>
<protein>
    <recommendedName>
        <fullName evidence="3">Phosphoribosyltransferase domain-containing protein</fullName>
    </recommendedName>
</protein>
<gene>
    <name evidence="4" type="ORF">AXF14_01435</name>
</gene>
<dbReference type="Proteomes" id="UP000065220">
    <property type="component" value="Chromosome"/>
</dbReference>
<feature type="compositionally biased region" description="Low complexity" evidence="2">
    <location>
        <begin position="281"/>
        <end position="311"/>
    </location>
</feature>
<sequence length="311" mass="31409">MPPDQLLSAVARLVLPASCAGCGRWETTLCEDCAALLTGPLERVEHVRAVEDLEVAAPARYSGPVRPIVLGWKNGAREDLDAVVAEAGRRAGAAWAQDRLLAPDGGARPASGDRPAGTAVGSPGGPLLVVPAPSGVGRRLRGRLVVARLADDVARGVAEALRGSAAGRATGPGDSAATGAGPEGQRPRATLPTAVLSADVLRRDRRRASTHQAGLSARGRRSNRAREPRVLADVAGARVLLVDDVVTTGATLGACARALRAVGAEVLGALVLAAAPPPTTAHPRVPGGGVRRPAPGAEGAPAGAPGTDEHR</sequence>
<evidence type="ECO:0000256" key="2">
    <source>
        <dbReference type="SAM" id="MobiDB-lite"/>
    </source>
</evidence>
<feature type="region of interest" description="Disordered" evidence="2">
    <location>
        <begin position="101"/>
        <end position="126"/>
    </location>
</feature>
<feature type="domain" description="Phosphoribosyltransferase" evidence="3">
    <location>
        <begin position="221"/>
        <end position="276"/>
    </location>
</feature>
<dbReference type="Pfam" id="PF00156">
    <property type="entry name" value="Pribosyltran"/>
    <property type="match status" value="1"/>
</dbReference>
<reference evidence="5" key="1">
    <citation type="submission" date="2016-02" db="EMBL/GenBank/DDBJ databases">
        <authorList>
            <person name="Holder M.E."/>
            <person name="Ajami N.J."/>
            <person name="Petrosino J.F."/>
        </authorList>
    </citation>
    <scope>NUCLEOTIDE SEQUENCE [LARGE SCALE GENOMIC DNA]</scope>
    <source>
        <strain evidence="5">CCUG 36733</strain>
    </source>
</reference>
<evidence type="ECO:0000259" key="3">
    <source>
        <dbReference type="Pfam" id="PF00156"/>
    </source>
</evidence>
<dbReference type="AlphaFoldDB" id="A0A0X8JDC4"/>
<dbReference type="InterPro" id="IPR051910">
    <property type="entry name" value="ComF/GntX_DNA_util-trans"/>
</dbReference>
<name>A0A0X8JDC4_ACTRD</name>
<proteinExistence type="inferred from homology"/>
<comment type="similarity">
    <text evidence="1">Belongs to the ComF/GntX family.</text>
</comment>
<dbReference type="EMBL" id="CP014228">
    <property type="protein sequence ID" value="AMD86504.1"/>
    <property type="molecule type" value="Genomic_DNA"/>
</dbReference>
<dbReference type="InterPro" id="IPR029057">
    <property type="entry name" value="PRTase-like"/>
</dbReference>
<evidence type="ECO:0000256" key="1">
    <source>
        <dbReference type="ARBA" id="ARBA00008007"/>
    </source>
</evidence>
<keyword evidence="5" id="KW-1185">Reference proteome</keyword>
<dbReference type="SUPFAM" id="SSF53271">
    <property type="entry name" value="PRTase-like"/>
    <property type="match status" value="1"/>
</dbReference>
<feature type="region of interest" description="Disordered" evidence="2">
    <location>
        <begin position="165"/>
        <end position="224"/>
    </location>
</feature>
<evidence type="ECO:0000313" key="5">
    <source>
        <dbReference type="Proteomes" id="UP000065220"/>
    </source>
</evidence>
<dbReference type="Gene3D" id="3.40.50.2020">
    <property type="match status" value="1"/>
</dbReference>